<dbReference type="PANTHER" id="PTHR37822">
    <property type="entry name" value="SPORE PHOTOPRODUCT LYASE-RELATED"/>
    <property type="match status" value="1"/>
</dbReference>
<dbReference type="InterPro" id="IPR035994">
    <property type="entry name" value="Nucleoside_phosphorylase_sf"/>
</dbReference>
<dbReference type="EMBL" id="CP113865">
    <property type="protein sequence ID" value="WAM33699.1"/>
    <property type="molecule type" value="Genomic_DNA"/>
</dbReference>
<reference evidence="1" key="1">
    <citation type="submission" date="2022-12" db="EMBL/GenBank/DDBJ databases">
        <authorList>
            <person name="Bing R.G."/>
            <person name="Willard D.J."/>
            <person name="Manesh M.J.H."/>
            <person name="Laemthong T."/>
            <person name="Crosby J.R."/>
            <person name="Kelly R.M."/>
        </authorList>
    </citation>
    <scope>NUCLEOTIDE SEQUENCE</scope>
    <source>
        <strain evidence="1">DSM 8990</strain>
    </source>
</reference>
<dbReference type="Proteomes" id="UP001164909">
    <property type="component" value="Chromosome"/>
</dbReference>
<name>A0ABY7BQJ4_9FIRM</name>
<evidence type="ECO:0000313" key="2">
    <source>
        <dbReference type="Proteomes" id="UP001164909"/>
    </source>
</evidence>
<dbReference type="SUPFAM" id="SSF53167">
    <property type="entry name" value="Purine and uridine phosphorylases"/>
    <property type="match status" value="1"/>
</dbReference>
<accession>A0ABY7BQJ4</accession>
<keyword evidence="2" id="KW-1185">Reference proteome</keyword>
<dbReference type="Gene3D" id="3.40.50.1580">
    <property type="entry name" value="Nucleoside phosphorylase domain"/>
    <property type="match status" value="1"/>
</dbReference>
<dbReference type="RefSeq" id="WP_045168777.1">
    <property type="nucleotide sequence ID" value="NZ_CP113865.1"/>
</dbReference>
<gene>
    <name evidence="1" type="ORF">OTK00_002225</name>
</gene>
<evidence type="ECO:0000313" key="1">
    <source>
        <dbReference type="EMBL" id="WAM33699.1"/>
    </source>
</evidence>
<dbReference type="InterPro" id="IPR049539">
    <property type="entry name" value="SPL"/>
</dbReference>
<sequence>MIFIVTAYHQEARALIKHFSLKKLYEPSKFQIFTGNDIILIESRQGIVKSSIATTFALTSFKAAKMDIALNIGICGAKENTFTKGDGILCNKIINHHSKKRFYPDILINHSMKEATLESFMHPVKKESLPPDIEGDIVDMEGAGFFEAASLFLPPHNIHCIKIVHDFLDFENINPAEVENLIEQGIPYIEDIINSLSRLNCEFSDNLPEPDDIHLLVNKLKDNLKLTAYMKNELEDLLKGYFVRHKKLPEELFDFLNISSIKSKKEVKEHFDRLKKILLG</sequence>
<organism evidence="1 2">
    <name type="scientific">Caldicellulosiruptor morganii</name>
    <dbReference type="NCBI Taxonomy" id="1387555"/>
    <lineage>
        <taxon>Bacteria</taxon>
        <taxon>Bacillati</taxon>
        <taxon>Bacillota</taxon>
        <taxon>Bacillota incertae sedis</taxon>
        <taxon>Caldicellulosiruptorales</taxon>
        <taxon>Caldicellulosiruptoraceae</taxon>
        <taxon>Caldicellulosiruptor</taxon>
    </lineage>
</organism>
<dbReference type="PANTHER" id="PTHR37822:SF1">
    <property type="entry name" value="PHOSPHORYLASE"/>
    <property type="match status" value="1"/>
</dbReference>
<protein>
    <submittedName>
        <fullName evidence="1">Purine phosphorylase</fullName>
    </submittedName>
</protein>
<proteinExistence type="predicted"/>